<gene>
    <name evidence="1" type="ORF">AVEN_105830_1</name>
</gene>
<organism evidence="1 2">
    <name type="scientific">Araneus ventricosus</name>
    <name type="common">Orbweaver spider</name>
    <name type="synonym">Epeira ventricosa</name>
    <dbReference type="NCBI Taxonomy" id="182803"/>
    <lineage>
        <taxon>Eukaryota</taxon>
        <taxon>Metazoa</taxon>
        <taxon>Ecdysozoa</taxon>
        <taxon>Arthropoda</taxon>
        <taxon>Chelicerata</taxon>
        <taxon>Arachnida</taxon>
        <taxon>Araneae</taxon>
        <taxon>Araneomorphae</taxon>
        <taxon>Entelegynae</taxon>
        <taxon>Araneoidea</taxon>
        <taxon>Araneidae</taxon>
        <taxon>Araneus</taxon>
    </lineage>
</organism>
<evidence type="ECO:0000313" key="1">
    <source>
        <dbReference type="EMBL" id="GBN21723.1"/>
    </source>
</evidence>
<dbReference type="AlphaFoldDB" id="A0A4Y2M5K6"/>
<accession>A0A4Y2M5K6</accession>
<evidence type="ECO:0000313" key="2">
    <source>
        <dbReference type="Proteomes" id="UP000499080"/>
    </source>
</evidence>
<dbReference type="OrthoDB" id="7881929at2759"/>
<keyword evidence="2" id="KW-1185">Reference proteome</keyword>
<dbReference type="Proteomes" id="UP000499080">
    <property type="component" value="Unassembled WGS sequence"/>
</dbReference>
<name>A0A4Y2M5K6_ARAVE</name>
<sequence length="126" mass="14312">MSCENHQRYAHSIHLIVCDVLYKKRVDLAGSTVEIKNISLEGEEDIDVSEELIKDLNNELDIEFEGGISTDDMFHISYAETNSMTNINETIEKIKGIVKLYLKSSLKNHILQNYVKAEFGCEKMAG</sequence>
<dbReference type="EMBL" id="BGPR01006771">
    <property type="protein sequence ID" value="GBN21723.1"/>
    <property type="molecule type" value="Genomic_DNA"/>
</dbReference>
<reference evidence="1 2" key="1">
    <citation type="journal article" date="2019" name="Sci. Rep.">
        <title>Orb-weaving spider Araneus ventricosus genome elucidates the spidroin gene catalogue.</title>
        <authorList>
            <person name="Kono N."/>
            <person name="Nakamura H."/>
            <person name="Ohtoshi R."/>
            <person name="Moran D.A.P."/>
            <person name="Shinohara A."/>
            <person name="Yoshida Y."/>
            <person name="Fujiwara M."/>
            <person name="Mori M."/>
            <person name="Tomita M."/>
            <person name="Arakawa K."/>
        </authorList>
    </citation>
    <scope>NUCLEOTIDE SEQUENCE [LARGE SCALE GENOMIC DNA]</scope>
</reference>
<comment type="caution">
    <text evidence="1">The sequence shown here is derived from an EMBL/GenBank/DDBJ whole genome shotgun (WGS) entry which is preliminary data.</text>
</comment>
<protein>
    <submittedName>
        <fullName evidence="1">Uncharacterized protein</fullName>
    </submittedName>
</protein>
<proteinExistence type="predicted"/>